<protein>
    <submittedName>
        <fullName evidence="6">3721_t:CDS:1</fullName>
    </submittedName>
</protein>
<dbReference type="GO" id="GO:0007015">
    <property type="term" value="P:actin filament organization"/>
    <property type="evidence" value="ECO:0007669"/>
    <property type="project" value="InterPro"/>
</dbReference>
<comment type="similarity">
    <text evidence="2">Belongs to the thymosin beta family.</text>
</comment>
<comment type="caution">
    <text evidence="6">The sequence shown here is derived from an EMBL/GenBank/DDBJ whole genome shotgun (WGS) entry which is preliminary data.</text>
</comment>
<feature type="compositionally biased region" description="Basic and acidic residues" evidence="5">
    <location>
        <begin position="15"/>
        <end position="30"/>
    </location>
</feature>
<dbReference type="Pfam" id="PF01290">
    <property type="entry name" value="Thymosin"/>
    <property type="match status" value="1"/>
</dbReference>
<dbReference type="InterPro" id="IPR001152">
    <property type="entry name" value="Beta-thymosin"/>
</dbReference>
<keyword evidence="7" id="KW-1185">Reference proteome</keyword>
<evidence type="ECO:0000256" key="3">
    <source>
        <dbReference type="ARBA" id="ARBA00022490"/>
    </source>
</evidence>
<evidence type="ECO:0000256" key="2">
    <source>
        <dbReference type="ARBA" id="ARBA00009511"/>
    </source>
</evidence>
<organism evidence="6 7">
    <name type="scientific">Ambispora leptoticha</name>
    <dbReference type="NCBI Taxonomy" id="144679"/>
    <lineage>
        <taxon>Eukaryota</taxon>
        <taxon>Fungi</taxon>
        <taxon>Fungi incertae sedis</taxon>
        <taxon>Mucoromycota</taxon>
        <taxon>Glomeromycotina</taxon>
        <taxon>Glomeromycetes</taxon>
        <taxon>Archaeosporales</taxon>
        <taxon>Ambisporaceae</taxon>
        <taxon>Ambispora</taxon>
    </lineage>
</organism>
<dbReference type="InterPro" id="IPR038386">
    <property type="entry name" value="Beta-thymosin_sf"/>
</dbReference>
<reference evidence="6" key="1">
    <citation type="submission" date="2021-06" db="EMBL/GenBank/DDBJ databases">
        <authorList>
            <person name="Kallberg Y."/>
            <person name="Tangrot J."/>
            <person name="Rosling A."/>
        </authorList>
    </citation>
    <scope>NUCLEOTIDE SEQUENCE</scope>
    <source>
        <strain evidence="6">FL130A</strain>
    </source>
</reference>
<keyword evidence="4" id="KW-0206">Cytoskeleton</keyword>
<feature type="compositionally biased region" description="Polar residues" evidence="5">
    <location>
        <begin position="1"/>
        <end position="12"/>
    </location>
</feature>
<dbReference type="EMBL" id="CAJVPS010000348">
    <property type="protein sequence ID" value="CAG8479352.1"/>
    <property type="molecule type" value="Genomic_DNA"/>
</dbReference>
<evidence type="ECO:0000256" key="1">
    <source>
        <dbReference type="ARBA" id="ARBA00004245"/>
    </source>
</evidence>
<dbReference type="Proteomes" id="UP000789508">
    <property type="component" value="Unassembled WGS sequence"/>
</dbReference>
<gene>
    <name evidence="6" type="ORF">ALEPTO_LOCUS2407</name>
</gene>
<accession>A0A9N8WC66</accession>
<sequence>MVDPNTKPSNPAIQEIKENSDNVKKNLKPVETKEKIVLPTASDIEQEKKETADETK</sequence>
<proteinExistence type="inferred from homology"/>
<dbReference type="AlphaFoldDB" id="A0A9N8WC66"/>
<dbReference type="GO" id="GO:0005856">
    <property type="term" value="C:cytoskeleton"/>
    <property type="evidence" value="ECO:0007669"/>
    <property type="project" value="UniProtKB-SubCell"/>
</dbReference>
<keyword evidence="3" id="KW-0963">Cytoplasm</keyword>
<dbReference type="Gene3D" id="1.20.5.520">
    <property type="entry name" value="Single helix bin"/>
    <property type="match status" value="1"/>
</dbReference>
<evidence type="ECO:0000313" key="6">
    <source>
        <dbReference type="EMBL" id="CAG8479352.1"/>
    </source>
</evidence>
<feature type="region of interest" description="Disordered" evidence="5">
    <location>
        <begin position="1"/>
        <end position="30"/>
    </location>
</feature>
<evidence type="ECO:0000256" key="5">
    <source>
        <dbReference type="SAM" id="MobiDB-lite"/>
    </source>
</evidence>
<evidence type="ECO:0000313" key="7">
    <source>
        <dbReference type="Proteomes" id="UP000789508"/>
    </source>
</evidence>
<dbReference type="GO" id="GO:0003785">
    <property type="term" value="F:actin monomer binding"/>
    <property type="evidence" value="ECO:0007669"/>
    <property type="project" value="InterPro"/>
</dbReference>
<name>A0A9N8WC66_9GLOM</name>
<dbReference type="OrthoDB" id="2437348at2759"/>
<comment type="subcellular location">
    <subcellularLocation>
        <location evidence="1">Cytoplasm</location>
        <location evidence="1">Cytoskeleton</location>
    </subcellularLocation>
</comment>
<evidence type="ECO:0000256" key="4">
    <source>
        <dbReference type="ARBA" id="ARBA00023212"/>
    </source>
</evidence>